<evidence type="ECO:0000313" key="2">
    <source>
        <dbReference type="EMBL" id="WRQ89874.1"/>
    </source>
</evidence>
<dbReference type="PROSITE" id="PS51257">
    <property type="entry name" value="PROKAR_LIPOPROTEIN"/>
    <property type="match status" value="1"/>
</dbReference>
<feature type="signal peptide" evidence="1">
    <location>
        <begin position="1"/>
        <end position="20"/>
    </location>
</feature>
<organism evidence="2 3">
    <name type="scientific">Actomonas aquatica</name>
    <dbReference type="NCBI Taxonomy" id="2866162"/>
    <lineage>
        <taxon>Bacteria</taxon>
        <taxon>Pseudomonadati</taxon>
        <taxon>Verrucomicrobiota</taxon>
        <taxon>Opitutia</taxon>
        <taxon>Opitutales</taxon>
        <taxon>Opitutaceae</taxon>
        <taxon>Actomonas</taxon>
    </lineage>
</organism>
<feature type="chain" id="PRO_5047431745" evidence="1">
    <location>
        <begin position="21"/>
        <end position="258"/>
    </location>
</feature>
<sequence length="258" mass="28514">MRSSAGLLVLPLLLALTACAPQSPTASNPPAAGFNLAGSDAQAIAIADATMEAMGGREAWDMTRHLTWRFFGGRRHVWDKFTNNHRFENGDLTVLMNLDSEQGRAWRAGTEITDAAELQEVLQKTKSAWINDSYWLVMPYKLKDSGVTLTYVGEQPNSAGAPCDVLQLTFANVGRTPDNKYHVFVDQQTHLVSEWTIWFDAAKDEPRSLGPWTDWQRFGDILLAPGHGERSHTEIGVFDELPASVYTAPIPTFALPTP</sequence>
<dbReference type="EMBL" id="CP139781">
    <property type="protein sequence ID" value="WRQ89874.1"/>
    <property type="molecule type" value="Genomic_DNA"/>
</dbReference>
<gene>
    <name evidence="2" type="ORF">K1X11_010695</name>
</gene>
<dbReference type="Proteomes" id="UP000738431">
    <property type="component" value="Chromosome"/>
</dbReference>
<keyword evidence="3" id="KW-1185">Reference proteome</keyword>
<reference evidence="2 3" key="1">
    <citation type="submission" date="2023-12" db="EMBL/GenBank/DDBJ databases">
        <title>Description of an unclassified Opitutus bacterium of Verrucomicrobiota.</title>
        <authorList>
            <person name="Zhang D.-F."/>
        </authorList>
    </citation>
    <scope>NUCLEOTIDE SEQUENCE [LARGE SCALE GENOMIC DNA]</scope>
    <source>
        <strain evidence="2 3">WL0086</strain>
    </source>
</reference>
<keyword evidence="1" id="KW-0732">Signal</keyword>
<proteinExistence type="predicted"/>
<evidence type="ECO:0000256" key="1">
    <source>
        <dbReference type="SAM" id="SignalP"/>
    </source>
</evidence>
<evidence type="ECO:0000313" key="3">
    <source>
        <dbReference type="Proteomes" id="UP000738431"/>
    </source>
</evidence>
<dbReference type="RefSeq" id="WP_221032331.1">
    <property type="nucleotide sequence ID" value="NZ_CP139781.1"/>
</dbReference>
<accession>A0ABZ1CH11</accession>
<name>A0ABZ1CH11_9BACT</name>
<protein>
    <submittedName>
        <fullName evidence="2">Uncharacterized protein</fullName>
    </submittedName>
</protein>